<dbReference type="PANTHER" id="PTHR42782">
    <property type="entry name" value="SI:CH73-314G15.3"/>
    <property type="match status" value="1"/>
</dbReference>
<reference evidence="1 2" key="1">
    <citation type="submission" date="2018-06" db="EMBL/GenBank/DDBJ databases">
        <authorList>
            <consortium name="Pathogen Informatics"/>
            <person name="Doyle S."/>
        </authorList>
    </citation>
    <scope>NUCLEOTIDE SEQUENCE [LARGE SCALE GENOMIC DNA]</scope>
    <source>
        <strain evidence="1 2">NCTC13102</strain>
    </source>
</reference>
<proteinExistence type="predicted"/>
<organism evidence="1 2">
    <name type="scientific">Helicobacter fennelliae</name>
    <dbReference type="NCBI Taxonomy" id="215"/>
    <lineage>
        <taxon>Bacteria</taxon>
        <taxon>Pseudomonadati</taxon>
        <taxon>Campylobacterota</taxon>
        <taxon>Epsilonproteobacteria</taxon>
        <taxon>Campylobacterales</taxon>
        <taxon>Helicobacteraceae</taxon>
        <taxon>Helicobacter</taxon>
    </lineage>
</organism>
<evidence type="ECO:0000313" key="2">
    <source>
        <dbReference type="Proteomes" id="UP000250166"/>
    </source>
</evidence>
<sequence>MSQKEFFATLEPILFSKDFTHKATLLNDIYQSLQSGDCIFDHMHINTKDFFTFTPSVALHPTRIHRPKHAKSGIALAKILHSIAHIEYCAITLALDSAYRFKHLPLRYYIDWIEVAKEEIEHFLLLESLLNEIGFKYGDFAVHLGLYDAMKRTHSSLKYRMGVVHRGLEARGLDANPFVLQKLSLTPHPLTSKINEVFGIILRDEITHVSKGDHWWRFAKEANDDFLDLCKQFQDFSLAGKTLNSNARLQCGFDASEIKRIDNFYNARI</sequence>
<dbReference type="PANTHER" id="PTHR42782:SF4">
    <property type="entry name" value="DUF455 DOMAIN-CONTAINING PROTEIN"/>
    <property type="match status" value="1"/>
</dbReference>
<dbReference type="AlphaFoldDB" id="A0A2X3BCV2"/>
<dbReference type="CDD" id="cd00657">
    <property type="entry name" value="Ferritin_like"/>
    <property type="match status" value="1"/>
</dbReference>
<dbReference type="RefSeq" id="WP_112058641.1">
    <property type="nucleotide sequence ID" value="NZ_UAWL01000006.1"/>
</dbReference>
<protein>
    <submittedName>
        <fullName evidence="1">Uncharacterized protein conserved in bacteria</fullName>
    </submittedName>
</protein>
<accession>A0A2X3BCV2</accession>
<dbReference type="EMBL" id="UAWL01000006">
    <property type="protein sequence ID" value="SQB98681.1"/>
    <property type="molecule type" value="Genomic_DNA"/>
</dbReference>
<evidence type="ECO:0000313" key="1">
    <source>
        <dbReference type="EMBL" id="SQB98681.1"/>
    </source>
</evidence>
<dbReference type="InterPro" id="IPR009078">
    <property type="entry name" value="Ferritin-like_SF"/>
</dbReference>
<dbReference type="SUPFAM" id="SSF47240">
    <property type="entry name" value="Ferritin-like"/>
    <property type="match status" value="1"/>
</dbReference>
<name>A0A2X3BCV2_9HELI</name>
<gene>
    <name evidence="1" type="ORF">NCTC13102_01146</name>
</gene>
<dbReference type="Proteomes" id="UP000250166">
    <property type="component" value="Unassembled WGS sequence"/>
</dbReference>
<dbReference type="PIRSF" id="PIRSF012318">
    <property type="entry name" value="UCP012318"/>
    <property type="match status" value="1"/>
</dbReference>
<dbReference type="InterPro" id="IPR007402">
    <property type="entry name" value="DUF455"/>
</dbReference>
<dbReference type="Pfam" id="PF04305">
    <property type="entry name" value="DUF455"/>
    <property type="match status" value="1"/>
</dbReference>
<dbReference type="InterPro" id="IPR011197">
    <property type="entry name" value="UCP012318"/>
</dbReference>